<dbReference type="GO" id="GO:0016787">
    <property type="term" value="F:hydrolase activity"/>
    <property type="evidence" value="ECO:0007669"/>
    <property type="project" value="UniProtKB-KW"/>
</dbReference>
<name>A0A562VD08_9ACTN</name>
<reference evidence="3 4" key="1">
    <citation type="journal article" date="2013" name="Stand. Genomic Sci.">
        <title>Genomic Encyclopedia of Type Strains, Phase I: The one thousand microbial genomes (KMG-I) project.</title>
        <authorList>
            <person name="Kyrpides N.C."/>
            <person name="Woyke T."/>
            <person name="Eisen J.A."/>
            <person name="Garrity G."/>
            <person name="Lilburn T.G."/>
            <person name="Beck B.J."/>
            <person name="Whitman W.B."/>
            <person name="Hugenholtz P."/>
            <person name="Klenk H.P."/>
        </authorList>
    </citation>
    <scope>NUCLEOTIDE SEQUENCE [LARGE SCALE GENOMIC DNA]</scope>
    <source>
        <strain evidence="3 4">DSM 45044</strain>
    </source>
</reference>
<feature type="region of interest" description="Disordered" evidence="2">
    <location>
        <begin position="29"/>
        <end position="57"/>
    </location>
</feature>
<evidence type="ECO:0000313" key="3">
    <source>
        <dbReference type="EMBL" id="TWJ15766.1"/>
    </source>
</evidence>
<evidence type="ECO:0000256" key="1">
    <source>
        <dbReference type="ARBA" id="ARBA00022801"/>
    </source>
</evidence>
<keyword evidence="4" id="KW-1185">Reference proteome</keyword>
<evidence type="ECO:0000256" key="2">
    <source>
        <dbReference type="SAM" id="MobiDB-lite"/>
    </source>
</evidence>
<dbReference type="CDD" id="cd05829">
    <property type="entry name" value="Sortase_F"/>
    <property type="match status" value="1"/>
</dbReference>
<dbReference type="InterPro" id="IPR023365">
    <property type="entry name" value="Sortase_dom-sf"/>
</dbReference>
<comment type="caution">
    <text evidence="3">The sequence shown here is derived from an EMBL/GenBank/DDBJ whole genome shotgun (WGS) entry which is preliminary data.</text>
</comment>
<keyword evidence="1" id="KW-0378">Hydrolase</keyword>
<dbReference type="SUPFAM" id="SSF63817">
    <property type="entry name" value="Sortase"/>
    <property type="match status" value="1"/>
</dbReference>
<protein>
    <submittedName>
        <fullName evidence="3">Sortase (Surface protein transpeptidase)</fullName>
    </submittedName>
</protein>
<gene>
    <name evidence="3" type="ORF">LX16_1480</name>
</gene>
<dbReference type="Gene3D" id="2.40.260.10">
    <property type="entry name" value="Sortase"/>
    <property type="match status" value="1"/>
</dbReference>
<dbReference type="InterPro" id="IPR005754">
    <property type="entry name" value="Sortase"/>
</dbReference>
<proteinExistence type="predicted"/>
<dbReference type="NCBIfam" id="NF033748">
    <property type="entry name" value="class_F_sortase"/>
    <property type="match status" value="1"/>
</dbReference>
<dbReference type="EMBL" id="VLLL01000005">
    <property type="protein sequence ID" value="TWJ15766.1"/>
    <property type="molecule type" value="Genomic_DNA"/>
</dbReference>
<dbReference type="InterPro" id="IPR042001">
    <property type="entry name" value="Sortase_F"/>
</dbReference>
<dbReference type="OrthoDB" id="525039at2"/>
<feature type="compositionally biased region" description="Pro residues" evidence="2">
    <location>
        <begin position="39"/>
        <end position="56"/>
    </location>
</feature>
<sequence>MVVYALLTALAAGGVGLFLGGISPWTLSASQPAPAAAPEEPPPVPSLPPGAEPPHVLPRAEPVRIEIDSAGVSAPVAEVGLAEDGTIEVPALSVADTAGWFSLGPSPGEVGPAAIVGHVDSRFTGAAVFYRIGELVAGDEIRVERADGTVAVFQVDLVRSYPKADFPYGAVFTGTGYPALRLITCGGRFDEADRSYTHNVVVYATLVSVSG</sequence>
<evidence type="ECO:0000313" key="4">
    <source>
        <dbReference type="Proteomes" id="UP000321617"/>
    </source>
</evidence>
<dbReference type="Pfam" id="PF04203">
    <property type="entry name" value="Sortase"/>
    <property type="match status" value="1"/>
</dbReference>
<feature type="compositionally biased region" description="Low complexity" evidence="2">
    <location>
        <begin position="29"/>
        <end position="38"/>
    </location>
</feature>
<dbReference type="Proteomes" id="UP000321617">
    <property type="component" value="Unassembled WGS sequence"/>
</dbReference>
<dbReference type="AlphaFoldDB" id="A0A562VD08"/>
<accession>A0A562VD08</accession>
<organism evidence="3 4">
    <name type="scientific">Stackebrandtia albiflava</name>
    <dbReference type="NCBI Taxonomy" id="406432"/>
    <lineage>
        <taxon>Bacteria</taxon>
        <taxon>Bacillati</taxon>
        <taxon>Actinomycetota</taxon>
        <taxon>Actinomycetes</taxon>
        <taxon>Glycomycetales</taxon>
        <taxon>Glycomycetaceae</taxon>
        <taxon>Stackebrandtia</taxon>
    </lineage>
</organism>